<keyword evidence="3" id="KW-1185">Reference proteome</keyword>
<dbReference type="OrthoDB" id="1813351at2759"/>
<gene>
    <name evidence="2" type="ORF">RHSIM_Rhsim09G0133800</name>
</gene>
<accession>A0A834LC65</accession>
<reference evidence="2" key="1">
    <citation type="submission" date="2019-11" db="EMBL/GenBank/DDBJ databases">
        <authorList>
            <person name="Liu Y."/>
            <person name="Hou J."/>
            <person name="Li T.-Q."/>
            <person name="Guan C.-H."/>
            <person name="Wu X."/>
            <person name="Wu H.-Z."/>
            <person name="Ling F."/>
            <person name="Zhang R."/>
            <person name="Shi X.-G."/>
            <person name="Ren J.-P."/>
            <person name="Chen E.-F."/>
            <person name="Sun J.-M."/>
        </authorList>
    </citation>
    <scope>NUCLEOTIDE SEQUENCE</scope>
    <source>
        <strain evidence="2">Adult_tree_wgs_1</strain>
        <tissue evidence="2">Leaves</tissue>
    </source>
</reference>
<comment type="caution">
    <text evidence="2">The sequence shown here is derived from an EMBL/GenBank/DDBJ whole genome shotgun (WGS) entry which is preliminary data.</text>
</comment>
<dbReference type="Proteomes" id="UP000626092">
    <property type="component" value="Unassembled WGS sequence"/>
</dbReference>
<protein>
    <submittedName>
        <fullName evidence="2">Uncharacterized protein</fullName>
    </submittedName>
</protein>
<evidence type="ECO:0000313" key="2">
    <source>
        <dbReference type="EMBL" id="KAF7132763.1"/>
    </source>
</evidence>
<evidence type="ECO:0000313" key="3">
    <source>
        <dbReference type="Proteomes" id="UP000626092"/>
    </source>
</evidence>
<organism evidence="2 3">
    <name type="scientific">Rhododendron simsii</name>
    <name type="common">Sims's rhododendron</name>
    <dbReference type="NCBI Taxonomy" id="118357"/>
    <lineage>
        <taxon>Eukaryota</taxon>
        <taxon>Viridiplantae</taxon>
        <taxon>Streptophyta</taxon>
        <taxon>Embryophyta</taxon>
        <taxon>Tracheophyta</taxon>
        <taxon>Spermatophyta</taxon>
        <taxon>Magnoliopsida</taxon>
        <taxon>eudicotyledons</taxon>
        <taxon>Gunneridae</taxon>
        <taxon>Pentapetalae</taxon>
        <taxon>asterids</taxon>
        <taxon>Ericales</taxon>
        <taxon>Ericaceae</taxon>
        <taxon>Ericoideae</taxon>
        <taxon>Rhodoreae</taxon>
        <taxon>Rhododendron</taxon>
    </lineage>
</organism>
<dbReference type="EMBL" id="WJXA01000009">
    <property type="protein sequence ID" value="KAF7132763.1"/>
    <property type="molecule type" value="Genomic_DNA"/>
</dbReference>
<name>A0A834LC65_RHOSS</name>
<evidence type="ECO:0000256" key="1">
    <source>
        <dbReference type="SAM" id="MobiDB-lite"/>
    </source>
</evidence>
<proteinExistence type="predicted"/>
<feature type="region of interest" description="Disordered" evidence="1">
    <location>
        <begin position="106"/>
        <end position="127"/>
    </location>
</feature>
<sequence>MISRRRRREFSGSSIGQVVVASAAVVDFRWQIRVFAPNGAMVGNQQRELHFNEPTDREKGQVWSRIKSDKEVLLVMFVLLVDYQVRPPQQRNVGIVIRDEQNVDGIHSNGRRKTRIDSSKTNVKGKEKATYAMGNENERIL</sequence>
<dbReference type="AlphaFoldDB" id="A0A834LC65"/>